<dbReference type="AlphaFoldDB" id="A0A845UUR1"/>
<keyword evidence="2" id="KW-0808">Transferase</keyword>
<dbReference type="GO" id="GO:0008757">
    <property type="term" value="F:S-adenosylmethionine-dependent methyltransferase activity"/>
    <property type="evidence" value="ECO:0007669"/>
    <property type="project" value="InterPro"/>
</dbReference>
<accession>A0A845UUR1</accession>
<dbReference type="SUPFAM" id="SSF53335">
    <property type="entry name" value="S-adenosyl-L-methionine-dependent methyltransferases"/>
    <property type="match status" value="1"/>
</dbReference>
<evidence type="ECO:0000259" key="1">
    <source>
        <dbReference type="Pfam" id="PF08241"/>
    </source>
</evidence>
<dbReference type="RefSeq" id="WP_164210974.1">
    <property type="nucleotide sequence ID" value="NZ_JAAGSC010000040.1"/>
</dbReference>
<dbReference type="GO" id="GO:0032259">
    <property type="term" value="P:methylation"/>
    <property type="evidence" value="ECO:0007669"/>
    <property type="project" value="UniProtKB-KW"/>
</dbReference>
<keyword evidence="2" id="KW-0489">Methyltransferase</keyword>
<sequence length="318" mass="34973">MKKNLRADGFSQWSRYWAGGALTSLPQDFAGNYDGEVAAFWHERFAETSPSSQLLDLCTGNGPIALLAAEWAEQHAHRLDITAVDAARPRPDRVSGLSSSQRALLQTIRFMGATPVESLPFEDESFDLVCSQYGIEYCDLQAAAVQVARVLRPGGVLAIVSHEADSAMMQTMRDELAAYDALEQSRLLKLMRSWGRGQLGDREFARAGQQALRALQAGRDAASRSPLVQQVGQAVAGLLQLPPAMMRQQADAVAQYADQLRAGRARLDDMLKVNRRIAEDPAWHAPFERAGLVPRFARALVYAGEHLMGRSLVWDKPA</sequence>
<protein>
    <submittedName>
        <fullName evidence="2">Methyltransferase domain-containing protein</fullName>
    </submittedName>
</protein>
<dbReference type="InterPro" id="IPR029063">
    <property type="entry name" value="SAM-dependent_MTases_sf"/>
</dbReference>
<dbReference type="InterPro" id="IPR013216">
    <property type="entry name" value="Methyltransf_11"/>
</dbReference>
<gene>
    <name evidence="2" type="ORF">G3I74_07530</name>
</gene>
<comment type="caution">
    <text evidence="2">The sequence shown here is derived from an EMBL/GenBank/DDBJ whole genome shotgun (WGS) entry which is preliminary data.</text>
</comment>
<reference evidence="2 3" key="1">
    <citation type="submission" date="2020-02" db="EMBL/GenBank/DDBJ databases">
        <authorList>
            <person name="Zhang X.-Y."/>
        </authorList>
    </citation>
    <scope>NUCLEOTIDE SEQUENCE [LARGE SCALE GENOMIC DNA]</scope>
    <source>
        <strain evidence="2 3">C33</strain>
    </source>
</reference>
<evidence type="ECO:0000313" key="3">
    <source>
        <dbReference type="Proteomes" id="UP000484885"/>
    </source>
</evidence>
<dbReference type="Proteomes" id="UP000484885">
    <property type="component" value="Unassembled WGS sequence"/>
</dbReference>
<organism evidence="2 3">
    <name type="scientific">Wenzhouxiangella limi</name>
    <dbReference type="NCBI Taxonomy" id="2707351"/>
    <lineage>
        <taxon>Bacteria</taxon>
        <taxon>Pseudomonadati</taxon>
        <taxon>Pseudomonadota</taxon>
        <taxon>Gammaproteobacteria</taxon>
        <taxon>Chromatiales</taxon>
        <taxon>Wenzhouxiangellaceae</taxon>
        <taxon>Wenzhouxiangella</taxon>
    </lineage>
</organism>
<dbReference type="CDD" id="cd02440">
    <property type="entry name" value="AdoMet_MTases"/>
    <property type="match status" value="1"/>
</dbReference>
<dbReference type="PANTHER" id="PTHR43591">
    <property type="entry name" value="METHYLTRANSFERASE"/>
    <property type="match status" value="1"/>
</dbReference>
<name>A0A845UUR1_9GAMM</name>
<evidence type="ECO:0000313" key="2">
    <source>
        <dbReference type="EMBL" id="NDY95573.1"/>
    </source>
</evidence>
<dbReference type="Gene3D" id="3.40.50.150">
    <property type="entry name" value="Vaccinia Virus protein VP39"/>
    <property type="match status" value="1"/>
</dbReference>
<proteinExistence type="predicted"/>
<keyword evidence="3" id="KW-1185">Reference proteome</keyword>
<dbReference type="Pfam" id="PF08241">
    <property type="entry name" value="Methyltransf_11"/>
    <property type="match status" value="1"/>
</dbReference>
<dbReference type="EMBL" id="JAAGSC010000040">
    <property type="protein sequence ID" value="NDY95573.1"/>
    <property type="molecule type" value="Genomic_DNA"/>
</dbReference>
<feature type="domain" description="Methyltransferase type 11" evidence="1">
    <location>
        <begin position="56"/>
        <end position="159"/>
    </location>
</feature>
<dbReference type="PANTHER" id="PTHR43591:SF24">
    <property type="entry name" value="2-METHOXY-6-POLYPRENYL-1,4-BENZOQUINOL METHYLASE, MITOCHONDRIAL"/>
    <property type="match status" value="1"/>
</dbReference>